<dbReference type="Pfam" id="PF04773">
    <property type="entry name" value="FecR"/>
    <property type="match status" value="1"/>
</dbReference>
<dbReference type="InterPro" id="IPR006860">
    <property type="entry name" value="FecR"/>
</dbReference>
<name>A0ABS3Z4T9_9BACT</name>
<dbReference type="Gene3D" id="2.60.120.1440">
    <property type="match status" value="1"/>
</dbReference>
<proteinExistence type="predicted"/>
<comment type="caution">
    <text evidence="3">The sequence shown here is derived from an EMBL/GenBank/DDBJ whole genome shotgun (WGS) entry which is preliminary data.</text>
</comment>
<evidence type="ECO:0000313" key="4">
    <source>
        <dbReference type="Proteomes" id="UP000677244"/>
    </source>
</evidence>
<evidence type="ECO:0000259" key="2">
    <source>
        <dbReference type="Pfam" id="PF16344"/>
    </source>
</evidence>
<gene>
    <name evidence="3" type="ORF">J7I42_33085</name>
</gene>
<dbReference type="InterPro" id="IPR012373">
    <property type="entry name" value="Ferrdict_sens_TM"/>
</dbReference>
<evidence type="ECO:0000259" key="1">
    <source>
        <dbReference type="Pfam" id="PF04773"/>
    </source>
</evidence>
<accession>A0ABS3Z4T9</accession>
<dbReference type="EMBL" id="JAGHKO010000024">
    <property type="protein sequence ID" value="MBO9205169.1"/>
    <property type="molecule type" value="Genomic_DNA"/>
</dbReference>
<dbReference type="RefSeq" id="WP_209144481.1">
    <property type="nucleotide sequence ID" value="NZ_JAGHKO010000024.1"/>
</dbReference>
<feature type="domain" description="Protein FecR C-terminal" evidence="2">
    <location>
        <begin position="279"/>
        <end position="344"/>
    </location>
</feature>
<sequence length="351" mass="39618">MQVTKALLVKFIENRCSRKEAELVYDYLMNNPHALNELLNEADWEAYNSNGVVEKQRSEHWFAAIQQQKGNGNIITLKKVLRFSAAAVVLLTVSLGAYQFIKPAGEKTAPLVTIVRPETKPPATKQKRFVNSGSKPATYTLTDGSEITLYKNSILECNQPFDSSKRDLVLHGEALFKVAKDKTKPFTVYTDDFSTTALGTEFTIRAYYEQRQSSVKLLSGKVVVKNLQIAADPVYMNPGDECFFKADHKTLELHTIKTMSVSKPVMQYEQAVVETEEAIVFSNAPLQQVFNKISGLYHIIIRVEGKQLENRKFTGTHLKSDPPDDLLSTIAWLNNLQLTKEGNDFLLQYNE</sequence>
<dbReference type="InterPro" id="IPR032508">
    <property type="entry name" value="FecR_C"/>
</dbReference>
<reference evidence="3 4" key="1">
    <citation type="submission" date="2021-03" db="EMBL/GenBank/DDBJ databases">
        <title>Assistant Professor.</title>
        <authorList>
            <person name="Huq M.A."/>
        </authorList>
    </citation>
    <scope>NUCLEOTIDE SEQUENCE [LARGE SCALE GENOMIC DNA]</scope>
    <source>
        <strain evidence="3 4">MAH-29</strain>
    </source>
</reference>
<evidence type="ECO:0000313" key="3">
    <source>
        <dbReference type="EMBL" id="MBO9205169.1"/>
    </source>
</evidence>
<dbReference type="PIRSF" id="PIRSF018266">
    <property type="entry name" value="FecR"/>
    <property type="match status" value="1"/>
</dbReference>
<organism evidence="3 4">
    <name type="scientific">Niastella soli</name>
    <dbReference type="NCBI Taxonomy" id="2821487"/>
    <lineage>
        <taxon>Bacteria</taxon>
        <taxon>Pseudomonadati</taxon>
        <taxon>Bacteroidota</taxon>
        <taxon>Chitinophagia</taxon>
        <taxon>Chitinophagales</taxon>
        <taxon>Chitinophagaceae</taxon>
        <taxon>Niastella</taxon>
    </lineage>
</organism>
<protein>
    <submittedName>
        <fullName evidence="3">FecR family protein</fullName>
    </submittedName>
</protein>
<dbReference type="Proteomes" id="UP000677244">
    <property type="component" value="Unassembled WGS sequence"/>
</dbReference>
<dbReference type="PANTHER" id="PTHR30273">
    <property type="entry name" value="PERIPLASMIC SIGNAL SENSOR AND SIGMA FACTOR ACTIVATOR FECR-RELATED"/>
    <property type="match status" value="1"/>
</dbReference>
<feature type="domain" description="FecR protein" evidence="1">
    <location>
        <begin position="137"/>
        <end position="222"/>
    </location>
</feature>
<dbReference type="Pfam" id="PF16344">
    <property type="entry name" value="FecR_C"/>
    <property type="match status" value="1"/>
</dbReference>
<dbReference type="PANTHER" id="PTHR30273:SF2">
    <property type="entry name" value="PROTEIN FECR"/>
    <property type="match status" value="1"/>
</dbReference>
<dbReference type="Gene3D" id="3.55.50.30">
    <property type="match status" value="1"/>
</dbReference>
<keyword evidence="4" id="KW-1185">Reference proteome</keyword>